<dbReference type="Pfam" id="PF04230">
    <property type="entry name" value="PS_pyruv_trans"/>
    <property type="match status" value="1"/>
</dbReference>
<protein>
    <recommendedName>
        <fullName evidence="1">Polysaccharide pyruvyl transferase domain-containing protein</fullName>
    </recommendedName>
</protein>
<dbReference type="EMBL" id="VCEJ01000002">
    <property type="protein sequence ID" value="TLV02389.1"/>
    <property type="molecule type" value="Genomic_DNA"/>
</dbReference>
<dbReference type="InterPro" id="IPR007345">
    <property type="entry name" value="Polysacch_pyruvyl_Trfase"/>
</dbReference>
<proteinExistence type="predicted"/>
<dbReference type="RefSeq" id="WP_138363598.1">
    <property type="nucleotide sequence ID" value="NZ_VCEJ01000002.1"/>
</dbReference>
<dbReference type="Proteomes" id="UP000306402">
    <property type="component" value="Unassembled WGS sequence"/>
</dbReference>
<gene>
    <name evidence="2" type="ORF">FEN17_01760</name>
</gene>
<feature type="domain" description="Polysaccharide pyruvyl transferase" evidence="1">
    <location>
        <begin position="54"/>
        <end position="346"/>
    </location>
</feature>
<dbReference type="OrthoDB" id="624106at2"/>
<keyword evidence="3" id="KW-1185">Reference proteome</keyword>
<evidence type="ECO:0000313" key="3">
    <source>
        <dbReference type="Proteomes" id="UP000306402"/>
    </source>
</evidence>
<dbReference type="PANTHER" id="PTHR36836">
    <property type="entry name" value="COLANIC ACID BIOSYNTHESIS PROTEIN WCAK"/>
    <property type="match status" value="1"/>
</dbReference>
<reference evidence="2 3" key="1">
    <citation type="submission" date="2019-05" db="EMBL/GenBank/DDBJ databases">
        <authorList>
            <person name="Qu J.-H."/>
        </authorList>
    </citation>
    <scope>NUCLEOTIDE SEQUENCE [LARGE SCALE GENOMIC DNA]</scope>
    <source>
        <strain evidence="2 3">T17</strain>
    </source>
</reference>
<evidence type="ECO:0000259" key="1">
    <source>
        <dbReference type="Pfam" id="PF04230"/>
    </source>
</evidence>
<name>A0A5R9L209_9BACT</name>
<organism evidence="2 3">
    <name type="scientific">Dyadobacter luticola</name>
    <dbReference type="NCBI Taxonomy" id="1979387"/>
    <lineage>
        <taxon>Bacteria</taxon>
        <taxon>Pseudomonadati</taxon>
        <taxon>Bacteroidota</taxon>
        <taxon>Cytophagia</taxon>
        <taxon>Cytophagales</taxon>
        <taxon>Spirosomataceae</taxon>
        <taxon>Dyadobacter</taxon>
    </lineage>
</organism>
<comment type="caution">
    <text evidence="2">The sequence shown here is derived from an EMBL/GenBank/DDBJ whole genome shotgun (WGS) entry which is preliminary data.</text>
</comment>
<evidence type="ECO:0000313" key="2">
    <source>
        <dbReference type="EMBL" id="TLV02389.1"/>
    </source>
</evidence>
<sequence>MNFFKDLKSEVKETGFYTLFFLTFLRVKLREIFIKPSKDPVKKLVWFGAYGNTNIGDDLIYFSLKQYIPEHVKISLSCRQHTPTTNYGVDTFYRWDKTQIMNEIKSGDFVFLGGGGLFEYYRKLHKNKVTRNVPSYLYTLLYARLNGKRYAIVGLGADKDPYPNFILRKVFGDVARHAEFIITRDQKSYNGFLKNGGKPENLISNYDPVFSLPASIDTTDVESVSRLTTVAFLIWPFHLHPFFHRVEGMDEIRKHISAEKLEKYKQFCVEMKKTFALLKEAGIKSIFPVFHFSDKILLDELGCEYEEEITFDTYFSQLKQCDLVVSMRYHGQITTILNDIPLVSIPVQEKMTALVENFQLEPYSIDIENFNGEQAVKVIKNVLENKEAIKAHVNVSFNKISKDVKKVYGETIANFLASPEKSS</sequence>
<dbReference type="PANTHER" id="PTHR36836:SF1">
    <property type="entry name" value="COLANIC ACID BIOSYNTHESIS PROTEIN WCAK"/>
    <property type="match status" value="1"/>
</dbReference>
<accession>A0A5R9L209</accession>
<dbReference type="AlphaFoldDB" id="A0A5R9L209"/>